<dbReference type="EMBL" id="CAKOGP040000002">
    <property type="protein sequence ID" value="CAJ1920236.1"/>
    <property type="molecule type" value="Genomic_DNA"/>
</dbReference>
<organism evidence="3 4">
    <name type="scientific">Cylindrotheca closterium</name>
    <dbReference type="NCBI Taxonomy" id="2856"/>
    <lineage>
        <taxon>Eukaryota</taxon>
        <taxon>Sar</taxon>
        <taxon>Stramenopiles</taxon>
        <taxon>Ochrophyta</taxon>
        <taxon>Bacillariophyta</taxon>
        <taxon>Bacillariophyceae</taxon>
        <taxon>Bacillariophycidae</taxon>
        <taxon>Bacillariales</taxon>
        <taxon>Bacillariaceae</taxon>
        <taxon>Cylindrotheca</taxon>
    </lineage>
</organism>
<evidence type="ECO:0000313" key="3">
    <source>
        <dbReference type="EMBL" id="CAJ1920236.1"/>
    </source>
</evidence>
<dbReference type="AlphaFoldDB" id="A0AAD2CCY8"/>
<dbReference type="InterPro" id="IPR019546">
    <property type="entry name" value="TAT_signal_bac_arc"/>
</dbReference>
<accession>A0AAD2CCY8</accession>
<proteinExistence type="predicted"/>
<keyword evidence="4" id="KW-1185">Reference proteome</keyword>
<gene>
    <name evidence="3" type="ORF">CYCCA115_LOCUS878</name>
</gene>
<dbReference type="InterPro" id="IPR006311">
    <property type="entry name" value="TAT_signal"/>
</dbReference>
<evidence type="ECO:0000313" key="4">
    <source>
        <dbReference type="Proteomes" id="UP001295423"/>
    </source>
</evidence>
<name>A0AAD2CCY8_9STRA</name>
<feature type="compositionally biased region" description="Polar residues" evidence="1">
    <location>
        <begin position="249"/>
        <end position="259"/>
    </location>
</feature>
<evidence type="ECO:0000256" key="1">
    <source>
        <dbReference type="SAM" id="MobiDB-lite"/>
    </source>
</evidence>
<dbReference type="Proteomes" id="UP001295423">
    <property type="component" value="Unassembled WGS sequence"/>
</dbReference>
<dbReference type="InterPro" id="IPR049213">
    <property type="entry name" value="DUF6816"/>
</dbReference>
<evidence type="ECO:0000259" key="2">
    <source>
        <dbReference type="Pfam" id="PF20670"/>
    </source>
</evidence>
<dbReference type="NCBIfam" id="TIGR01409">
    <property type="entry name" value="TAT_signal_seq"/>
    <property type="match status" value="1"/>
</dbReference>
<dbReference type="PROSITE" id="PS51318">
    <property type="entry name" value="TAT"/>
    <property type="match status" value="1"/>
</dbReference>
<sequence length="267" mass="29126">MTSQDPSLENNNDMEWRSITQRRKFLQSSSAAILATTTAASTFLPSPSHAAAPQDAGEAIRRSAAKIPGYGPTDVFFSDAVQGSWKATRQVEFPGRSEPLTLQYPFRFVQSIENNAVVADRGINQAELEKALVEAVSKSNGGNAVRPSYDWTMTNPNDLRLILADGSKKEIKVTKRATENTENTVTSSEFQRITLEESSDEKGFSVPSVSARRVLTKWKILLDENNSTTIEALEVVYNVPTGGDPMAAGSSNAQPSVLSKSRILLTR</sequence>
<reference evidence="3" key="1">
    <citation type="submission" date="2023-08" db="EMBL/GenBank/DDBJ databases">
        <authorList>
            <person name="Audoor S."/>
            <person name="Bilcke G."/>
        </authorList>
    </citation>
    <scope>NUCLEOTIDE SEQUENCE</scope>
</reference>
<feature type="domain" description="DUF6816" evidence="2">
    <location>
        <begin position="69"/>
        <end position="267"/>
    </location>
</feature>
<dbReference type="Pfam" id="PF20670">
    <property type="entry name" value="DUF6816"/>
    <property type="match status" value="1"/>
</dbReference>
<comment type="caution">
    <text evidence="3">The sequence shown here is derived from an EMBL/GenBank/DDBJ whole genome shotgun (WGS) entry which is preliminary data.</text>
</comment>
<protein>
    <recommendedName>
        <fullName evidence="2">DUF6816 domain-containing protein</fullName>
    </recommendedName>
</protein>
<feature type="region of interest" description="Disordered" evidence="1">
    <location>
        <begin position="246"/>
        <end position="267"/>
    </location>
</feature>